<dbReference type="InterPro" id="IPR007729">
    <property type="entry name" value="DGOK"/>
</dbReference>
<organism evidence="1 2">
    <name type="scientific">Sphingobium indicum</name>
    <dbReference type="NCBI Taxonomy" id="332055"/>
    <lineage>
        <taxon>Bacteria</taxon>
        <taxon>Pseudomonadati</taxon>
        <taxon>Pseudomonadota</taxon>
        <taxon>Alphaproteobacteria</taxon>
        <taxon>Sphingomonadales</taxon>
        <taxon>Sphingomonadaceae</taxon>
        <taxon>Sphingobium</taxon>
    </lineage>
</organism>
<dbReference type="GO" id="GO:0034194">
    <property type="term" value="P:D-galactonate catabolic process"/>
    <property type="evidence" value="ECO:0007669"/>
    <property type="project" value="InterPro"/>
</dbReference>
<keyword evidence="1" id="KW-0418">Kinase</keyword>
<gene>
    <name evidence="1" type="ORF">EWH08_11160</name>
</gene>
<dbReference type="Gene3D" id="3.30.420.310">
    <property type="entry name" value="2-keto-3-deoxy-galactonokinase, C-terminal domain"/>
    <property type="match status" value="1"/>
</dbReference>
<name>A0A4Q4J7S2_9SPHN</name>
<evidence type="ECO:0000313" key="2">
    <source>
        <dbReference type="Proteomes" id="UP000292734"/>
    </source>
</evidence>
<dbReference type="InterPro" id="IPR042257">
    <property type="entry name" value="DGOK_C"/>
</dbReference>
<comment type="caution">
    <text evidence="1">The sequence shown here is derived from an EMBL/GenBank/DDBJ whole genome shotgun (WGS) entry which is preliminary data.</text>
</comment>
<reference evidence="1 2" key="1">
    <citation type="submission" date="2019-02" db="EMBL/GenBank/DDBJ databases">
        <authorList>
            <person name="Feng G."/>
        </authorList>
    </citation>
    <scope>NUCLEOTIDE SEQUENCE [LARGE SCALE GENOMIC DNA]</scope>
    <source>
        <strain evidence="1 2">DSM 26779</strain>
    </source>
</reference>
<proteinExistence type="predicted"/>
<accession>A0A4Q4J7S2</accession>
<sequence>MNLMSRYEVVGDWGTSRLRLFRVEQGRVTARHDGPGIGAAAGQAEAAFAAAIGPWLEEAAPTQIRLCGMAGARDGWVEAPYADCPADVAAWRAAATRFAWRGVPVAIMAGLACTGANGAPDVMRGEETQIFGAMARDPALGQGRRLIVLPGTHNKWAVVEDGRVSSFRTMPTGELFALLRDRSTLGAQADRPDPAREAQGFAEGLARAQEGRPLSSLFAARTMRLRAGRPAEWAAGYLSGLLIGTEIAEVADMLEQADDIWLIGDGRLSTLYAEALGRRGLAAQALDGDACSLAGLGLSGHPHHPHGDPS</sequence>
<dbReference type="Pfam" id="PF05035">
    <property type="entry name" value="DGOK"/>
    <property type="match status" value="1"/>
</dbReference>
<protein>
    <submittedName>
        <fullName evidence="1">2-dehydro-3-deoxygalactonokinase</fullName>
    </submittedName>
</protein>
<dbReference type="EMBL" id="SEOM01000003">
    <property type="protein sequence ID" value="RYM02098.1"/>
    <property type="molecule type" value="Genomic_DNA"/>
</dbReference>
<dbReference type="InterPro" id="IPR042258">
    <property type="entry name" value="DGOK_N"/>
</dbReference>
<dbReference type="AlphaFoldDB" id="A0A4Q4J7S2"/>
<dbReference type="RefSeq" id="WP_007686600.1">
    <property type="nucleotide sequence ID" value="NZ_JACBZE010000003.1"/>
</dbReference>
<evidence type="ECO:0000313" key="1">
    <source>
        <dbReference type="EMBL" id="RYM02098.1"/>
    </source>
</evidence>
<dbReference type="Gene3D" id="3.30.420.300">
    <property type="entry name" value="2-keto-3-deoxy-galactonokinase, substrate binding domain"/>
    <property type="match status" value="1"/>
</dbReference>
<dbReference type="GO" id="GO:0008671">
    <property type="term" value="F:2-dehydro-3-deoxygalactonokinase activity"/>
    <property type="evidence" value="ECO:0007669"/>
    <property type="project" value="InterPro"/>
</dbReference>
<keyword evidence="1" id="KW-0808">Transferase</keyword>
<dbReference type="Proteomes" id="UP000292734">
    <property type="component" value="Unassembled WGS sequence"/>
</dbReference>